<dbReference type="SUPFAM" id="SSF75304">
    <property type="entry name" value="Amidase signature (AS) enzymes"/>
    <property type="match status" value="1"/>
</dbReference>
<dbReference type="Gene3D" id="3.90.1300.10">
    <property type="entry name" value="Amidase signature (AS) domain"/>
    <property type="match status" value="1"/>
</dbReference>
<evidence type="ECO:0000313" key="3">
    <source>
        <dbReference type="Proteomes" id="UP000182658"/>
    </source>
</evidence>
<feature type="domain" description="Amidase" evidence="1">
    <location>
        <begin position="149"/>
        <end position="389"/>
    </location>
</feature>
<dbReference type="PANTHER" id="PTHR42678">
    <property type="entry name" value="AMIDASE"/>
    <property type="match status" value="1"/>
</dbReference>
<evidence type="ECO:0000313" key="2">
    <source>
        <dbReference type="EMBL" id="OIW34213.1"/>
    </source>
</evidence>
<sequence length="481" mass="52575">MTILLLDKAPHPGLMEMTLDDFKLDWKGTFSTSVGLVETYLRRIEEALKNQFATYNLGNTSGSTALKGARTGRDAVVVKLTDAGVIILDGEQTVNIVIENQHPKETTPAPPQRPPNRYGAGWLTGDCLVSAAGVGLVTWVSHAGEAERSNLVGLKPTAGLVSCDLVMLSKRIGSVGHTTRCVKDAAAILSVIAGKCAGDPGTASIPFDTTPDYTRFCIPDGLDGARIGVPRNALRGNPPQAELTPTVSESFERHIELMRRVGATVVDTDFEGFDESLTSKSPAVVKRTDFKLDLAKYLEKLKHNPNDIRTLGDVIRWTHNDPREEYPSRGTEGLENAWASLDDRDSVEFKAALEFMQWLADEGGVRGALERHNLDALILPTCVSPLVPHLGGYPIISVPLGFYPGDTEVKMCPRGDMTERGPNLPFGLSFIGDLYSEEKLIQYAYAFEYHTEARKFGKPIIRPTTELMWNHISSLAHSCTV</sequence>
<organism evidence="2 3">
    <name type="scientific">Coniochaeta ligniaria NRRL 30616</name>
    <dbReference type="NCBI Taxonomy" id="1408157"/>
    <lineage>
        <taxon>Eukaryota</taxon>
        <taxon>Fungi</taxon>
        <taxon>Dikarya</taxon>
        <taxon>Ascomycota</taxon>
        <taxon>Pezizomycotina</taxon>
        <taxon>Sordariomycetes</taxon>
        <taxon>Sordariomycetidae</taxon>
        <taxon>Coniochaetales</taxon>
        <taxon>Coniochaetaceae</taxon>
        <taxon>Coniochaeta</taxon>
    </lineage>
</organism>
<dbReference type="Proteomes" id="UP000182658">
    <property type="component" value="Unassembled WGS sequence"/>
</dbReference>
<dbReference type="InterPro" id="IPR023631">
    <property type="entry name" value="Amidase_dom"/>
</dbReference>
<dbReference type="Pfam" id="PF01425">
    <property type="entry name" value="Amidase"/>
    <property type="match status" value="1"/>
</dbReference>
<reference evidence="2 3" key="1">
    <citation type="submission" date="2016-10" db="EMBL/GenBank/DDBJ databases">
        <title>Draft genome sequence of Coniochaeta ligniaria NRRL30616, a lignocellulolytic fungus for bioabatement of inhibitors in plant biomass hydrolysates.</title>
        <authorList>
            <consortium name="DOE Joint Genome Institute"/>
            <person name="Jimenez D.J."/>
            <person name="Hector R.E."/>
            <person name="Riley R."/>
            <person name="Sun H."/>
            <person name="Grigoriev I.V."/>
            <person name="Van Elsas J.D."/>
            <person name="Nichols N.N."/>
        </authorList>
    </citation>
    <scope>NUCLEOTIDE SEQUENCE [LARGE SCALE GENOMIC DNA]</scope>
    <source>
        <strain evidence="2 3">NRRL 30616</strain>
    </source>
</reference>
<dbReference type="InParanoid" id="A0A1J7J437"/>
<evidence type="ECO:0000259" key="1">
    <source>
        <dbReference type="Pfam" id="PF01425"/>
    </source>
</evidence>
<proteinExistence type="predicted"/>
<dbReference type="InterPro" id="IPR036928">
    <property type="entry name" value="AS_sf"/>
</dbReference>
<dbReference type="PANTHER" id="PTHR42678:SF34">
    <property type="entry name" value="OS04G0183300 PROTEIN"/>
    <property type="match status" value="1"/>
</dbReference>
<protein>
    <submittedName>
        <fullName evidence="2">Amidase signature enzyme</fullName>
    </submittedName>
</protein>
<gene>
    <name evidence="2" type="ORF">CONLIGDRAFT_652535</name>
</gene>
<dbReference type="AlphaFoldDB" id="A0A1J7J437"/>
<dbReference type="OrthoDB" id="566138at2759"/>
<name>A0A1J7J437_9PEZI</name>
<dbReference type="STRING" id="1408157.A0A1J7J437"/>
<keyword evidence="3" id="KW-1185">Reference proteome</keyword>
<dbReference type="EMBL" id="KV875094">
    <property type="protein sequence ID" value="OIW34213.1"/>
    <property type="molecule type" value="Genomic_DNA"/>
</dbReference>
<accession>A0A1J7J437</accession>